<dbReference type="Proteomes" id="UP000440198">
    <property type="component" value="Unassembled WGS sequence"/>
</dbReference>
<keyword evidence="4" id="KW-1185">Reference proteome</keyword>
<gene>
    <name evidence="2" type="ORF">F2Z09_09010</name>
    <name evidence="1" type="ORF">F2Z22_09970</name>
</gene>
<proteinExistence type="predicted"/>
<dbReference type="Proteomes" id="UP000421791">
    <property type="component" value="Unassembled WGS sequence"/>
</dbReference>
<evidence type="ECO:0000313" key="2">
    <source>
        <dbReference type="EMBL" id="KAA5258112.1"/>
    </source>
</evidence>
<evidence type="ECO:0000313" key="1">
    <source>
        <dbReference type="EMBL" id="KAA5230349.1"/>
    </source>
</evidence>
<comment type="caution">
    <text evidence="1">The sequence shown here is derived from an EMBL/GenBank/DDBJ whole genome shotgun (WGS) entry which is preliminary data.</text>
</comment>
<dbReference type="AlphaFoldDB" id="A0A7J4YPH2"/>
<dbReference type="EMBL" id="VWAG01000012">
    <property type="protein sequence ID" value="KAA5258112.1"/>
    <property type="molecule type" value="Genomic_DNA"/>
</dbReference>
<organism evidence="1 3">
    <name type="scientific">Bacteroides finegoldii</name>
    <dbReference type="NCBI Taxonomy" id="338188"/>
    <lineage>
        <taxon>Bacteria</taxon>
        <taxon>Pseudomonadati</taxon>
        <taxon>Bacteroidota</taxon>
        <taxon>Bacteroidia</taxon>
        <taxon>Bacteroidales</taxon>
        <taxon>Bacteroidaceae</taxon>
        <taxon>Bacteroides</taxon>
    </lineage>
</organism>
<evidence type="ECO:0000313" key="3">
    <source>
        <dbReference type="Proteomes" id="UP000421791"/>
    </source>
</evidence>
<dbReference type="EMBL" id="VWAK01000013">
    <property type="protein sequence ID" value="KAA5230349.1"/>
    <property type="molecule type" value="Genomic_DNA"/>
</dbReference>
<name>A0A7J4YPH2_9BACE</name>
<accession>A0A7J4YPH2</accession>
<protein>
    <submittedName>
        <fullName evidence="1">Uncharacterized protein</fullName>
    </submittedName>
</protein>
<sequence length="71" mass="8229">MTHILIFCLIIDRKGNNFTAKQDLSRTFFHSYNRFVYPTGLFIHSVNSNDFPVRIILQFANLHAAQPSFPS</sequence>
<reference evidence="3 4" key="1">
    <citation type="journal article" date="2019" name="Nat. Med.">
        <title>A library of human gut bacterial isolates paired with longitudinal multiomics data enables mechanistic microbiome research.</title>
        <authorList>
            <person name="Poyet M."/>
            <person name="Groussin M."/>
            <person name="Gibbons S.M."/>
            <person name="Avila-Pacheco J."/>
            <person name="Jiang X."/>
            <person name="Kearney S.M."/>
            <person name="Perrotta A.R."/>
            <person name="Berdy B."/>
            <person name="Zhao S."/>
            <person name="Lieberman T.D."/>
            <person name="Swanson P.K."/>
            <person name="Smith M."/>
            <person name="Roesemann S."/>
            <person name="Alexander J.E."/>
            <person name="Rich S.A."/>
            <person name="Livny J."/>
            <person name="Vlamakis H."/>
            <person name="Clish C."/>
            <person name="Bullock K."/>
            <person name="Deik A."/>
            <person name="Scott J."/>
            <person name="Pierce K.A."/>
            <person name="Xavier R.J."/>
            <person name="Alm E.J."/>
        </authorList>
    </citation>
    <scope>NUCLEOTIDE SEQUENCE [LARGE SCALE GENOMIC DNA]</scope>
    <source>
        <strain evidence="2 4">BIOML-A2</strain>
        <strain evidence="1 3">BIOML-A6</strain>
    </source>
</reference>
<evidence type="ECO:0000313" key="4">
    <source>
        <dbReference type="Proteomes" id="UP000440198"/>
    </source>
</evidence>